<feature type="domain" description="Rhodopsin" evidence="2">
    <location>
        <begin position="41"/>
        <end position="275"/>
    </location>
</feature>
<keyword evidence="1" id="KW-0472">Membrane</keyword>
<feature type="transmembrane region" description="Helical" evidence="1">
    <location>
        <begin position="173"/>
        <end position="198"/>
    </location>
</feature>
<feature type="transmembrane region" description="Helical" evidence="1">
    <location>
        <begin position="57"/>
        <end position="77"/>
    </location>
</feature>
<dbReference type="PANTHER" id="PTHR39614:SF2">
    <property type="entry name" value="INTEGRAL MEMBRANE PROTEIN"/>
    <property type="match status" value="1"/>
</dbReference>
<dbReference type="GeneID" id="54294539"/>
<reference evidence="3" key="1">
    <citation type="journal article" date="2020" name="Stud. Mycol.">
        <title>101 Dothideomycetes genomes: a test case for predicting lifestyles and emergence of pathogens.</title>
        <authorList>
            <person name="Haridas S."/>
            <person name="Albert R."/>
            <person name="Binder M."/>
            <person name="Bloem J."/>
            <person name="Labutti K."/>
            <person name="Salamov A."/>
            <person name="Andreopoulos B."/>
            <person name="Baker S."/>
            <person name="Barry K."/>
            <person name="Bills G."/>
            <person name="Bluhm B."/>
            <person name="Cannon C."/>
            <person name="Castanera R."/>
            <person name="Culley D."/>
            <person name="Daum C."/>
            <person name="Ezra D."/>
            <person name="Gonzalez J."/>
            <person name="Henrissat B."/>
            <person name="Kuo A."/>
            <person name="Liang C."/>
            <person name="Lipzen A."/>
            <person name="Lutzoni F."/>
            <person name="Magnuson J."/>
            <person name="Mondo S."/>
            <person name="Nolan M."/>
            <person name="Ohm R."/>
            <person name="Pangilinan J."/>
            <person name="Park H.-J."/>
            <person name="Ramirez L."/>
            <person name="Alfaro M."/>
            <person name="Sun H."/>
            <person name="Tritt A."/>
            <person name="Yoshinaga Y."/>
            <person name="Zwiers L.-H."/>
            <person name="Turgeon B."/>
            <person name="Goodwin S."/>
            <person name="Spatafora J."/>
            <person name="Crous P."/>
            <person name="Grigoriev I."/>
        </authorList>
    </citation>
    <scope>NUCLEOTIDE SEQUENCE</scope>
    <source>
        <strain evidence="3">CBS 121167</strain>
    </source>
</reference>
<dbReference type="Proteomes" id="UP000799438">
    <property type="component" value="Unassembled WGS sequence"/>
</dbReference>
<sequence length="380" mass="41689">MSANNVTIIPAPYKITPDDKRGLVVVVTTTTLAFIGVCLLIRLYTRLRVQEWKRDDWLLALATLFCGFQAAAVYVQVHNGLGARDTKRANFRKIGTANFVQLTLYIFTLFLSKAVVVLLYLRLSPSRIHALASKITLGASAIWMVFSETLISIRCNPLDSWTQSPEACALSIATRWNVVGALDIATEVSLFGIAILIVSRLHMALRLKALVILAFGLRLPVIIAAAARLHYIDVLGTARTVGDASINAAYVTVCSQFQLDFAIMASTIACLGPFLRPFDNEPNTSYHHASAHQHPHPRYSHRDDGGIEDGDAICLQRLQKGLAEGYHDHGLRPDFYERSAGVVRAADGDAVSVESCGSTKMIIKKKMVVRIEHDTISSSS</sequence>
<evidence type="ECO:0000313" key="4">
    <source>
        <dbReference type="Proteomes" id="UP000799438"/>
    </source>
</evidence>
<dbReference type="Pfam" id="PF20684">
    <property type="entry name" value="Fung_rhodopsin"/>
    <property type="match status" value="1"/>
</dbReference>
<accession>A0A6A6BBX1</accession>
<keyword evidence="1" id="KW-1133">Transmembrane helix</keyword>
<evidence type="ECO:0000313" key="3">
    <source>
        <dbReference type="EMBL" id="KAF2141108.1"/>
    </source>
</evidence>
<evidence type="ECO:0000256" key="1">
    <source>
        <dbReference type="SAM" id="Phobius"/>
    </source>
</evidence>
<proteinExistence type="predicted"/>
<dbReference type="InterPro" id="IPR049326">
    <property type="entry name" value="Rhodopsin_dom_fungi"/>
</dbReference>
<feature type="transmembrane region" description="Helical" evidence="1">
    <location>
        <begin position="22"/>
        <end position="45"/>
    </location>
</feature>
<feature type="transmembrane region" description="Helical" evidence="1">
    <location>
        <begin position="135"/>
        <end position="153"/>
    </location>
</feature>
<keyword evidence="4" id="KW-1185">Reference proteome</keyword>
<keyword evidence="1" id="KW-0812">Transmembrane</keyword>
<dbReference type="OrthoDB" id="3918601at2759"/>
<dbReference type="PANTHER" id="PTHR39614">
    <property type="entry name" value="INTEGRAL MEMBRANE PROTEIN"/>
    <property type="match status" value="1"/>
</dbReference>
<evidence type="ECO:0000259" key="2">
    <source>
        <dbReference type="Pfam" id="PF20684"/>
    </source>
</evidence>
<dbReference type="AlphaFoldDB" id="A0A6A6BBX1"/>
<gene>
    <name evidence="3" type="ORF">K452DRAFT_229461</name>
</gene>
<feature type="transmembrane region" description="Helical" evidence="1">
    <location>
        <begin position="210"/>
        <end position="231"/>
    </location>
</feature>
<dbReference type="EMBL" id="ML995488">
    <property type="protein sequence ID" value="KAF2141108.1"/>
    <property type="molecule type" value="Genomic_DNA"/>
</dbReference>
<dbReference type="RefSeq" id="XP_033396821.1">
    <property type="nucleotide sequence ID" value="XM_033537043.1"/>
</dbReference>
<organism evidence="3 4">
    <name type="scientific">Aplosporella prunicola CBS 121167</name>
    <dbReference type="NCBI Taxonomy" id="1176127"/>
    <lineage>
        <taxon>Eukaryota</taxon>
        <taxon>Fungi</taxon>
        <taxon>Dikarya</taxon>
        <taxon>Ascomycota</taxon>
        <taxon>Pezizomycotina</taxon>
        <taxon>Dothideomycetes</taxon>
        <taxon>Dothideomycetes incertae sedis</taxon>
        <taxon>Botryosphaeriales</taxon>
        <taxon>Aplosporellaceae</taxon>
        <taxon>Aplosporella</taxon>
    </lineage>
</organism>
<name>A0A6A6BBX1_9PEZI</name>
<feature type="transmembrane region" description="Helical" evidence="1">
    <location>
        <begin position="102"/>
        <end position="123"/>
    </location>
</feature>
<protein>
    <recommendedName>
        <fullName evidence="2">Rhodopsin domain-containing protein</fullName>
    </recommendedName>
</protein>